<feature type="domain" description="Rad50/SbcC-type AAA" evidence="2">
    <location>
        <begin position="42"/>
        <end position="77"/>
    </location>
</feature>
<dbReference type="PANTHER" id="PTHR43581">
    <property type="entry name" value="ATP/GTP PHOSPHATASE"/>
    <property type="match status" value="1"/>
</dbReference>
<sequence>MNLDISDEIKVIGSIAQAFSKGAYDNYIGKLTFPFYKNFVPDTKLTFGSPVTVLVGKNGCGKSSALQALYGAPKGKNISDFWFSTNVDPIAEFGIDKRRHCFFYEYKKGGSTKEVLYHRMIRGNQPDYWETSRPVKSYGMQQSTTRNSPIEKNVLYLDFRSELSAFDKFFYFGELGANLASKKKQDYIRYQSRMLKNVLDNDVIYKSNGKQQNQNVYELNQNELECISFILGRTYSSGKIVEHKLFKTWGTSIILDRSTFMYSEAHAGSGEIAIVKLVHELLKAECGSLILLDEPEVSLHPGAQKRLKYLLLKLSLEKKHQVVISTHSSTFVENMPKEAIKKFELNQVTNKINVYDGCYPKEAFVTLGQALPGNYIIQTEDALATKILKAVLEKMGTDYLSMVELIYYPGGAEAIKSHYIPVYSQKNLFDSFIVFDGDQRPNVDIIDIKTLPLNEINVDNLQSIIKEVTNCDVRFIVDGNKGGGRSDQKLELQQKYLEYYKDNVNFLPLEIPEQIIWDEEYIMLLVREEEDKKAINEAINYKQKIALAAKSIFFGESKEHINSLEDMLINNWLARDSDEKEEIKQILTSIIERCHQRQAAVV</sequence>
<reference evidence="3" key="1">
    <citation type="submission" date="2023-04" db="EMBL/GenBank/DDBJ databases">
        <title>Bacillus cereus group whole genome sequencing.</title>
        <authorList>
            <person name="Kang M."/>
            <person name="Kim H.J."/>
        </authorList>
    </citation>
    <scope>NUCLEOTIDE SEQUENCE</scope>
    <source>
        <strain evidence="3">MS39</strain>
    </source>
</reference>
<dbReference type="GO" id="GO:0005524">
    <property type="term" value="F:ATP binding"/>
    <property type="evidence" value="ECO:0007669"/>
    <property type="project" value="InterPro"/>
</dbReference>
<name>A0AAU8F277_9BACI</name>
<evidence type="ECO:0000313" key="3">
    <source>
        <dbReference type="EMBL" id="XCH18302.1"/>
    </source>
</evidence>
<dbReference type="Gene3D" id="3.40.50.300">
    <property type="entry name" value="P-loop containing nucleotide triphosphate hydrolases"/>
    <property type="match status" value="1"/>
</dbReference>
<dbReference type="InterPro" id="IPR038729">
    <property type="entry name" value="Rad50/SbcC_AAA"/>
</dbReference>
<dbReference type="AlphaFoldDB" id="A0AAU8F277"/>
<dbReference type="Pfam" id="PF13476">
    <property type="entry name" value="AAA_23"/>
    <property type="match status" value="1"/>
</dbReference>
<dbReference type="InterPro" id="IPR051396">
    <property type="entry name" value="Bact_Antivir_Def_Nuclease"/>
</dbReference>
<accession>A0AAU8F277</accession>
<gene>
    <name evidence="3" type="ORF">QEP67_23015</name>
</gene>
<dbReference type="Pfam" id="PF13175">
    <property type="entry name" value="AAA_15"/>
    <property type="match status" value="1"/>
</dbReference>
<dbReference type="EMBL" id="CP123058">
    <property type="protein sequence ID" value="XCH18302.1"/>
    <property type="molecule type" value="Genomic_DNA"/>
</dbReference>
<dbReference type="PANTHER" id="PTHR43581:SF2">
    <property type="entry name" value="EXCINUCLEASE ATPASE SUBUNIT"/>
    <property type="match status" value="1"/>
</dbReference>
<protein>
    <submittedName>
        <fullName evidence="3">AAA family ATPase</fullName>
    </submittedName>
</protein>
<dbReference type="GO" id="GO:0016887">
    <property type="term" value="F:ATP hydrolysis activity"/>
    <property type="evidence" value="ECO:0007669"/>
    <property type="project" value="InterPro"/>
</dbReference>
<dbReference type="InterPro" id="IPR027417">
    <property type="entry name" value="P-loop_NTPase"/>
</dbReference>
<evidence type="ECO:0000259" key="2">
    <source>
        <dbReference type="Pfam" id="PF13476"/>
    </source>
</evidence>
<dbReference type="RefSeq" id="WP_064460005.1">
    <property type="nucleotide sequence ID" value="NZ_CP123058.1"/>
</dbReference>
<dbReference type="InterPro" id="IPR041685">
    <property type="entry name" value="AAA_GajA/Old/RecF-like"/>
</dbReference>
<feature type="domain" description="Endonuclease GajA/Old nuclease/RecF-like AAA" evidence="1">
    <location>
        <begin position="204"/>
        <end position="332"/>
    </location>
</feature>
<evidence type="ECO:0000259" key="1">
    <source>
        <dbReference type="Pfam" id="PF13175"/>
    </source>
</evidence>
<dbReference type="SUPFAM" id="SSF52540">
    <property type="entry name" value="P-loop containing nucleoside triphosphate hydrolases"/>
    <property type="match status" value="1"/>
</dbReference>
<organism evidence="3">
    <name type="scientific">Bacillus cereus group sp. MS39</name>
    <dbReference type="NCBI Taxonomy" id="3041344"/>
    <lineage>
        <taxon>Bacteria</taxon>
        <taxon>Bacillati</taxon>
        <taxon>Bacillota</taxon>
        <taxon>Bacilli</taxon>
        <taxon>Bacillales</taxon>
        <taxon>Bacillaceae</taxon>
        <taxon>Bacillus</taxon>
        <taxon>Bacillus cereus group</taxon>
    </lineage>
</organism>
<proteinExistence type="predicted"/>